<dbReference type="Pfam" id="PF01864">
    <property type="entry name" value="CarS-like"/>
    <property type="match status" value="1"/>
</dbReference>
<keyword evidence="1" id="KW-0812">Transmembrane</keyword>
<dbReference type="EMBL" id="AUZY01002312">
    <property type="protein sequence ID" value="EQD72483.1"/>
    <property type="molecule type" value="Genomic_DNA"/>
</dbReference>
<evidence type="ECO:0000313" key="3">
    <source>
        <dbReference type="EMBL" id="EQD72483.1"/>
    </source>
</evidence>
<feature type="transmembrane region" description="Helical" evidence="1">
    <location>
        <begin position="98"/>
        <end position="119"/>
    </location>
</feature>
<dbReference type="InterPro" id="IPR032690">
    <property type="entry name" value="CarS"/>
</dbReference>
<keyword evidence="1" id="KW-0472">Membrane</keyword>
<dbReference type="EMBL" id="AUZX01013939">
    <property type="protein sequence ID" value="EQD34030.1"/>
    <property type="molecule type" value="Genomic_DNA"/>
</dbReference>
<feature type="non-terminal residue" evidence="3">
    <location>
        <position position="132"/>
    </location>
</feature>
<proteinExistence type="predicted"/>
<keyword evidence="1" id="KW-1133">Transmembrane helix</keyword>
<reference evidence="3" key="1">
    <citation type="submission" date="2013-08" db="EMBL/GenBank/DDBJ databases">
        <authorList>
            <person name="Mendez C."/>
            <person name="Richter M."/>
            <person name="Ferrer M."/>
            <person name="Sanchez J."/>
        </authorList>
    </citation>
    <scope>NUCLEOTIDE SEQUENCE</scope>
</reference>
<feature type="transmembrane region" description="Helical" evidence="1">
    <location>
        <begin position="6"/>
        <end position="27"/>
    </location>
</feature>
<sequence>MSIPAPWNSLAAVIWVLLPALIANAFATLPRGRGPPMDFGRLWPWDGRRILGRSKTWSGFLFGSLAAAPFGLLEAWLIGIAPPNLQVVPSLGSSLEAALPLVLMVSFGAMVGDALGSFLKRRLGRPSGARTL</sequence>
<gene>
    <name evidence="2" type="ORF">B1A_18895</name>
    <name evidence="3" type="ORF">B1B_03730</name>
</gene>
<dbReference type="PANTHER" id="PTHR39650">
    <property type="entry name" value="CDP-ARCHAEOL SYNTHASE"/>
    <property type="match status" value="1"/>
</dbReference>
<reference evidence="3" key="2">
    <citation type="journal article" date="2014" name="ISME J.">
        <title>Microbial stratification in low pH oxic and suboxic macroscopic growths along an acid mine drainage.</title>
        <authorList>
            <person name="Mendez-Garcia C."/>
            <person name="Mesa V."/>
            <person name="Sprenger R.R."/>
            <person name="Richter M."/>
            <person name="Diez M.S."/>
            <person name="Solano J."/>
            <person name="Bargiela R."/>
            <person name="Golyshina O.V."/>
            <person name="Manteca A."/>
            <person name="Ramos J.L."/>
            <person name="Gallego J.R."/>
            <person name="Llorente I."/>
            <person name="Martins Dos Santos V.A."/>
            <person name="Jensen O.N."/>
            <person name="Pelaez A.I."/>
            <person name="Sanchez J."/>
            <person name="Ferrer M."/>
        </authorList>
    </citation>
    <scope>NUCLEOTIDE SEQUENCE</scope>
</reference>
<dbReference type="PANTHER" id="PTHR39650:SF1">
    <property type="entry name" value="CDP-ARCHAEOL SYNTHASE"/>
    <property type="match status" value="1"/>
</dbReference>
<organism evidence="3">
    <name type="scientific">mine drainage metagenome</name>
    <dbReference type="NCBI Taxonomy" id="410659"/>
    <lineage>
        <taxon>unclassified sequences</taxon>
        <taxon>metagenomes</taxon>
        <taxon>ecological metagenomes</taxon>
    </lineage>
</organism>
<dbReference type="AlphaFoldDB" id="T1BV76"/>
<feature type="transmembrane region" description="Helical" evidence="1">
    <location>
        <begin position="57"/>
        <end position="78"/>
    </location>
</feature>
<evidence type="ECO:0000313" key="2">
    <source>
        <dbReference type="EMBL" id="EQD34030.1"/>
    </source>
</evidence>
<comment type="caution">
    <text evidence="3">The sequence shown here is derived from an EMBL/GenBank/DDBJ whole genome shotgun (WGS) entry which is preliminary data.</text>
</comment>
<protein>
    <submittedName>
        <fullName evidence="3">Membrane protein containing DUF46</fullName>
    </submittedName>
</protein>
<evidence type="ECO:0000256" key="1">
    <source>
        <dbReference type="SAM" id="Phobius"/>
    </source>
</evidence>
<name>T1BV76_9ZZZZ</name>
<accession>T1BV76</accession>